<keyword evidence="2" id="KW-1185">Reference proteome</keyword>
<accession>A0ACC2LP75</accession>
<name>A0ACC2LP75_PERAE</name>
<organism evidence="1 2">
    <name type="scientific">Persea americana</name>
    <name type="common">Avocado</name>
    <dbReference type="NCBI Taxonomy" id="3435"/>
    <lineage>
        <taxon>Eukaryota</taxon>
        <taxon>Viridiplantae</taxon>
        <taxon>Streptophyta</taxon>
        <taxon>Embryophyta</taxon>
        <taxon>Tracheophyta</taxon>
        <taxon>Spermatophyta</taxon>
        <taxon>Magnoliopsida</taxon>
        <taxon>Magnoliidae</taxon>
        <taxon>Laurales</taxon>
        <taxon>Lauraceae</taxon>
        <taxon>Persea</taxon>
    </lineage>
</organism>
<proteinExistence type="predicted"/>
<gene>
    <name evidence="1" type="ORF">MRB53_009372</name>
</gene>
<evidence type="ECO:0000313" key="2">
    <source>
        <dbReference type="Proteomes" id="UP001234297"/>
    </source>
</evidence>
<dbReference type="Proteomes" id="UP001234297">
    <property type="component" value="Chromosome 3"/>
</dbReference>
<reference evidence="1 2" key="1">
    <citation type="journal article" date="2022" name="Hortic Res">
        <title>A haplotype resolved chromosomal level avocado genome allows analysis of novel avocado genes.</title>
        <authorList>
            <person name="Nath O."/>
            <person name="Fletcher S.J."/>
            <person name="Hayward A."/>
            <person name="Shaw L.M."/>
            <person name="Masouleh A.K."/>
            <person name="Furtado A."/>
            <person name="Henry R.J."/>
            <person name="Mitter N."/>
        </authorList>
    </citation>
    <scope>NUCLEOTIDE SEQUENCE [LARGE SCALE GENOMIC DNA]</scope>
    <source>
        <strain evidence="2">cv. Hass</strain>
    </source>
</reference>
<comment type="caution">
    <text evidence="1">The sequence shown here is derived from an EMBL/GenBank/DDBJ whole genome shotgun (WGS) entry which is preliminary data.</text>
</comment>
<dbReference type="EMBL" id="CM056811">
    <property type="protein sequence ID" value="KAJ8635105.1"/>
    <property type="molecule type" value="Genomic_DNA"/>
</dbReference>
<protein>
    <submittedName>
        <fullName evidence="1">Uncharacterized protein</fullName>
    </submittedName>
</protein>
<sequence length="110" mass="12344">MDPNNPSHQGALGGRSSASSSTSSAQADRENLKNSSPRECKDTTHLQDNIVRRKDRHFMWSRGKQTPLHLREEAGPDLLATFSQEALWHLLLYCALRRGHPYPEAGHLIS</sequence>
<evidence type="ECO:0000313" key="1">
    <source>
        <dbReference type="EMBL" id="KAJ8635105.1"/>
    </source>
</evidence>